<feature type="region of interest" description="Disordered" evidence="1">
    <location>
        <begin position="49"/>
        <end position="109"/>
    </location>
</feature>
<reference evidence="3" key="1">
    <citation type="journal article" date="2017" name="Nat. Ecol. Evol.">
        <title>Genome expansion and lineage-specific genetic innovations in the forest pathogenic fungi Armillaria.</title>
        <authorList>
            <person name="Sipos G."/>
            <person name="Prasanna A.N."/>
            <person name="Walter M.C."/>
            <person name="O'Connor E."/>
            <person name="Balint B."/>
            <person name="Krizsan K."/>
            <person name="Kiss B."/>
            <person name="Hess J."/>
            <person name="Varga T."/>
            <person name="Slot J."/>
            <person name="Riley R."/>
            <person name="Boka B."/>
            <person name="Rigling D."/>
            <person name="Barry K."/>
            <person name="Lee J."/>
            <person name="Mihaltcheva S."/>
            <person name="LaButti K."/>
            <person name="Lipzen A."/>
            <person name="Waldron R."/>
            <person name="Moloney N.M."/>
            <person name="Sperisen C."/>
            <person name="Kredics L."/>
            <person name="Vagvoelgyi C."/>
            <person name="Patrignani A."/>
            <person name="Fitzpatrick D."/>
            <person name="Nagy I."/>
            <person name="Doyle S."/>
            <person name="Anderson J.B."/>
            <person name="Grigoriev I.V."/>
            <person name="Gueldener U."/>
            <person name="Muensterkoetter M."/>
            <person name="Nagy L.G."/>
        </authorList>
    </citation>
    <scope>NUCLEOTIDE SEQUENCE [LARGE SCALE GENOMIC DNA]</scope>
    <source>
        <strain evidence="3">Ar21-2</strain>
    </source>
</reference>
<gene>
    <name evidence="2" type="ORF">ARMGADRAFT_1090885</name>
</gene>
<dbReference type="InParanoid" id="A0A2H3D2S9"/>
<protein>
    <submittedName>
        <fullName evidence="2">Uncharacterized protein</fullName>
    </submittedName>
</protein>
<sequence length="151" mass="16237">MSGKCKWVETEWSKVGKPQSTLSKNSIASTVSKATKKLKSVATKVKQVTSGAIKGKKTVQSPAPSTILSDNSSQSKSLGPSIAPSGTSAMNVDLPPVDNPTDSLSNSDYSLEHNCVNNLDEQTNEAELEHMMKKWSASAYAFFHPISTIEY</sequence>
<organism evidence="2 3">
    <name type="scientific">Armillaria gallica</name>
    <name type="common">Bulbous honey fungus</name>
    <name type="synonym">Armillaria bulbosa</name>
    <dbReference type="NCBI Taxonomy" id="47427"/>
    <lineage>
        <taxon>Eukaryota</taxon>
        <taxon>Fungi</taxon>
        <taxon>Dikarya</taxon>
        <taxon>Basidiomycota</taxon>
        <taxon>Agaricomycotina</taxon>
        <taxon>Agaricomycetes</taxon>
        <taxon>Agaricomycetidae</taxon>
        <taxon>Agaricales</taxon>
        <taxon>Marasmiineae</taxon>
        <taxon>Physalacriaceae</taxon>
        <taxon>Armillaria</taxon>
    </lineage>
</organism>
<evidence type="ECO:0000313" key="3">
    <source>
        <dbReference type="Proteomes" id="UP000217790"/>
    </source>
</evidence>
<feature type="compositionally biased region" description="Polar residues" evidence="1">
    <location>
        <begin position="58"/>
        <end position="90"/>
    </location>
</feature>
<evidence type="ECO:0000313" key="2">
    <source>
        <dbReference type="EMBL" id="PBK81826.1"/>
    </source>
</evidence>
<dbReference type="EMBL" id="KZ293724">
    <property type="protein sequence ID" value="PBK81826.1"/>
    <property type="molecule type" value="Genomic_DNA"/>
</dbReference>
<keyword evidence="3" id="KW-1185">Reference proteome</keyword>
<dbReference type="AlphaFoldDB" id="A0A2H3D2S9"/>
<dbReference type="Proteomes" id="UP000217790">
    <property type="component" value="Unassembled WGS sequence"/>
</dbReference>
<feature type="compositionally biased region" description="Polar residues" evidence="1">
    <location>
        <begin position="100"/>
        <end position="109"/>
    </location>
</feature>
<proteinExistence type="predicted"/>
<name>A0A2H3D2S9_ARMGA</name>
<accession>A0A2H3D2S9</accession>
<evidence type="ECO:0000256" key="1">
    <source>
        <dbReference type="SAM" id="MobiDB-lite"/>
    </source>
</evidence>